<accession>A0A2T2NWY2</accession>
<feature type="transmembrane region" description="Helical" evidence="1">
    <location>
        <begin position="277"/>
        <end position="296"/>
    </location>
</feature>
<feature type="transmembrane region" description="Helical" evidence="1">
    <location>
        <begin position="225"/>
        <end position="246"/>
    </location>
</feature>
<dbReference type="STRING" id="1448308.A0A2T2NWY2"/>
<dbReference type="PANTHER" id="PTHR34502:SF5">
    <property type="entry name" value="DUF6594 DOMAIN-CONTAINING PROTEIN"/>
    <property type="match status" value="1"/>
</dbReference>
<dbReference type="AlphaFoldDB" id="A0A2T2NWY2"/>
<evidence type="ECO:0000313" key="3">
    <source>
        <dbReference type="EMBL" id="PSN69925.1"/>
    </source>
</evidence>
<evidence type="ECO:0000259" key="2">
    <source>
        <dbReference type="Pfam" id="PF20237"/>
    </source>
</evidence>
<keyword evidence="4" id="KW-1185">Reference proteome</keyword>
<feature type="domain" description="DUF6594" evidence="2">
    <location>
        <begin position="11"/>
        <end position="289"/>
    </location>
</feature>
<gene>
    <name evidence="3" type="ORF">BS50DRAFT_674432</name>
</gene>
<name>A0A2T2NWY2_CORCC</name>
<proteinExistence type="predicted"/>
<dbReference type="InterPro" id="IPR046529">
    <property type="entry name" value="DUF6594"/>
</dbReference>
<keyword evidence="1" id="KW-1133">Transmembrane helix</keyword>
<dbReference type="Pfam" id="PF20237">
    <property type="entry name" value="DUF6594"/>
    <property type="match status" value="1"/>
</dbReference>
<keyword evidence="1" id="KW-0812">Transmembrane</keyword>
<dbReference type="EMBL" id="KZ678132">
    <property type="protein sequence ID" value="PSN69925.1"/>
    <property type="molecule type" value="Genomic_DNA"/>
</dbReference>
<organism evidence="3 4">
    <name type="scientific">Corynespora cassiicola Philippines</name>
    <dbReference type="NCBI Taxonomy" id="1448308"/>
    <lineage>
        <taxon>Eukaryota</taxon>
        <taxon>Fungi</taxon>
        <taxon>Dikarya</taxon>
        <taxon>Ascomycota</taxon>
        <taxon>Pezizomycotina</taxon>
        <taxon>Dothideomycetes</taxon>
        <taxon>Pleosporomycetidae</taxon>
        <taxon>Pleosporales</taxon>
        <taxon>Corynesporascaceae</taxon>
        <taxon>Corynespora</taxon>
    </lineage>
</organism>
<sequence length="299" mass="33288">MQIHDDAPEGYPALAKIMGPYPSMAIFKRFATLNAHSLLMQQAEILLLERELKAMMESDRTDGLAYDEKAADLIGSVENGPDDAQWRLVVEIRQKLEDYSTHVPSYYTLKLTSPPQDRALLRHAKINKLAEPRSYDLEILREWLKREDGGKNFLSGVERLPWLENGTRDLVALSESQRAPLAHWSAEKLVPWIYSKGIQKKEPVAGFNGSVVEWRDQTYQSVTRIIAIMSSALIPSVAIVVLYFIHNMLARILVSFAFSATFSVAVAVLTSARAAEIFAATAAFCAVQVVFIGSTSTGT</sequence>
<evidence type="ECO:0000313" key="4">
    <source>
        <dbReference type="Proteomes" id="UP000240883"/>
    </source>
</evidence>
<reference evidence="3 4" key="1">
    <citation type="journal article" date="2018" name="Front. Microbiol.">
        <title>Genome-Wide Analysis of Corynespora cassiicola Leaf Fall Disease Putative Effectors.</title>
        <authorList>
            <person name="Lopez D."/>
            <person name="Ribeiro S."/>
            <person name="Label P."/>
            <person name="Fumanal B."/>
            <person name="Venisse J.S."/>
            <person name="Kohler A."/>
            <person name="de Oliveira R.R."/>
            <person name="Labutti K."/>
            <person name="Lipzen A."/>
            <person name="Lail K."/>
            <person name="Bauer D."/>
            <person name="Ohm R.A."/>
            <person name="Barry K.W."/>
            <person name="Spatafora J."/>
            <person name="Grigoriev I.V."/>
            <person name="Martin F.M."/>
            <person name="Pujade-Renaud V."/>
        </authorList>
    </citation>
    <scope>NUCLEOTIDE SEQUENCE [LARGE SCALE GENOMIC DNA]</scope>
    <source>
        <strain evidence="3 4">Philippines</strain>
    </source>
</reference>
<dbReference type="Proteomes" id="UP000240883">
    <property type="component" value="Unassembled WGS sequence"/>
</dbReference>
<protein>
    <recommendedName>
        <fullName evidence="2">DUF6594 domain-containing protein</fullName>
    </recommendedName>
</protein>
<keyword evidence="1" id="KW-0472">Membrane</keyword>
<dbReference type="OrthoDB" id="5342093at2759"/>
<evidence type="ECO:0000256" key="1">
    <source>
        <dbReference type="SAM" id="Phobius"/>
    </source>
</evidence>
<feature type="transmembrane region" description="Helical" evidence="1">
    <location>
        <begin position="252"/>
        <end position="270"/>
    </location>
</feature>
<dbReference type="PANTHER" id="PTHR34502">
    <property type="entry name" value="DUF6594 DOMAIN-CONTAINING PROTEIN-RELATED"/>
    <property type="match status" value="1"/>
</dbReference>